<dbReference type="Proteomes" id="UP001620295">
    <property type="component" value="Unassembled WGS sequence"/>
</dbReference>
<dbReference type="SUPFAM" id="SSF110849">
    <property type="entry name" value="ParB/Sulfiredoxin"/>
    <property type="match status" value="1"/>
</dbReference>
<dbReference type="EMBL" id="JBJDQH010000027">
    <property type="protein sequence ID" value="MFK4272509.1"/>
    <property type="molecule type" value="Genomic_DNA"/>
</dbReference>
<proteinExistence type="predicted"/>
<dbReference type="Gene3D" id="3.90.1530.10">
    <property type="entry name" value="Conserved hypothetical protein from pyrococcus furiosus pfu- 392566-001, ParB domain"/>
    <property type="match status" value="1"/>
</dbReference>
<evidence type="ECO:0000313" key="4">
    <source>
        <dbReference type="Proteomes" id="UP001620295"/>
    </source>
</evidence>
<reference evidence="3 4" key="1">
    <citation type="submission" date="2024-11" db="EMBL/GenBank/DDBJ databases">
        <title>The Natural Products Discovery Center: Release of the First 8490 Sequenced Strains for Exploring Actinobacteria Biosynthetic Diversity.</title>
        <authorList>
            <person name="Kalkreuter E."/>
            <person name="Kautsar S.A."/>
            <person name="Yang D."/>
            <person name="Bader C.D."/>
            <person name="Teijaro C.N."/>
            <person name="Fluegel L."/>
            <person name="Davis C.M."/>
            <person name="Simpson J.R."/>
            <person name="Lauterbach L."/>
            <person name="Steele A.D."/>
            <person name="Gui C."/>
            <person name="Meng S."/>
            <person name="Li G."/>
            <person name="Viehrig K."/>
            <person name="Ye F."/>
            <person name="Su P."/>
            <person name="Kiefer A.F."/>
            <person name="Nichols A."/>
            <person name="Cepeda A.J."/>
            <person name="Yan W."/>
            <person name="Fan B."/>
            <person name="Jiang Y."/>
            <person name="Adhikari A."/>
            <person name="Zheng C.-J."/>
            <person name="Schuster L."/>
            <person name="Cowan T.M."/>
            <person name="Smanski M.J."/>
            <person name="Chevrette M.G."/>
            <person name="De Carvalho L.P.S."/>
            <person name="Shen B."/>
        </authorList>
    </citation>
    <scope>NUCLEOTIDE SEQUENCE [LARGE SCALE GENOMIC DNA]</scope>
    <source>
        <strain evidence="3 4">NPDC020863</strain>
    </source>
</reference>
<feature type="domain" description="ParB-like N-terminal" evidence="2">
    <location>
        <begin position="23"/>
        <end position="107"/>
    </location>
</feature>
<dbReference type="Pfam" id="PF02195">
    <property type="entry name" value="ParB_N"/>
    <property type="match status" value="1"/>
</dbReference>
<gene>
    <name evidence="3" type="ORF">ACI2L5_47670</name>
</gene>
<feature type="region of interest" description="Disordered" evidence="1">
    <location>
        <begin position="1"/>
        <end position="24"/>
    </location>
</feature>
<evidence type="ECO:0000256" key="1">
    <source>
        <dbReference type="SAM" id="MobiDB-lite"/>
    </source>
</evidence>
<keyword evidence="4" id="KW-1185">Reference proteome</keyword>
<dbReference type="InterPro" id="IPR036086">
    <property type="entry name" value="ParB/Sulfiredoxin_sf"/>
</dbReference>
<accession>A0ABW8M2V3</accession>
<protein>
    <submittedName>
        <fullName evidence="3">ParB/RepB/Spo0J family partition protein</fullName>
    </submittedName>
</protein>
<name>A0ABW8M2V3_9ACTN</name>
<feature type="region of interest" description="Disordered" evidence="1">
    <location>
        <begin position="265"/>
        <end position="289"/>
    </location>
</feature>
<comment type="caution">
    <text evidence="3">The sequence shown here is derived from an EMBL/GenBank/DDBJ whole genome shotgun (WGS) entry which is preliminary data.</text>
</comment>
<evidence type="ECO:0000313" key="3">
    <source>
        <dbReference type="EMBL" id="MFK4272509.1"/>
    </source>
</evidence>
<evidence type="ECO:0000259" key="2">
    <source>
        <dbReference type="SMART" id="SM00470"/>
    </source>
</evidence>
<dbReference type="RefSeq" id="WP_404748808.1">
    <property type="nucleotide sequence ID" value="NZ_JBJDQH010000027.1"/>
</dbReference>
<sequence>MAVDTVAAPGTDAVARPHSPGTVPVPVDDLLDGASPRRSGVDQEHVAVLAEAADSLPPIVVHRPSMRVVDGTHRLHAARSRGRETIDVVWFDGTEAEAFLHTVEANIRHGLPLTLADRKDAARWILRSYPQWSDRAIAVRTGLSDKTVGVLRRSHAAGSGGQAEAGGGVRIGSDGKARALNPAEGRLRCWDVLSQQGGDVPLREIAGAAGVSVETARDVRKRWRRGENPLPPGAVAAAPAPAPASASAAAQVSACAVRATVGAAATHGPGTVNAPATGGSSPGLRRRPRSVRAQPIELGTVLESLRRDPAVRYSNEARAVVRWLETHVISRSDAEIVRRLPAHQATRIAAVARATAASWEAIARDLEILATE</sequence>
<dbReference type="SMART" id="SM00470">
    <property type="entry name" value="ParB"/>
    <property type="match status" value="1"/>
</dbReference>
<organism evidence="3 4">
    <name type="scientific">Streptomyces milbemycinicus</name>
    <dbReference type="NCBI Taxonomy" id="476552"/>
    <lineage>
        <taxon>Bacteria</taxon>
        <taxon>Bacillati</taxon>
        <taxon>Actinomycetota</taxon>
        <taxon>Actinomycetes</taxon>
        <taxon>Kitasatosporales</taxon>
        <taxon>Streptomycetaceae</taxon>
        <taxon>Streptomyces</taxon>
    </lineage>
</organism>
<dbReference type="InterPro" id="IPR003115">
    <property type="entry name" value="ParB_N"/>
</dbReference>